<organism evidence="3 4">
    <name type="scientific">Bacillus carboniphilus</name>
    <dbReference type="NCBI Taxonomy" id="86663"/>
    <lineage>
        <taxon>Bacteria</taxon>
        <taxon>Bacillati</taxon>
        <taxon>Bacillota</taxon>
        <taxon>Bacilli</taxon>
        <taxon>Bacillales</taxon>
        <taxon>Bacillaceae</taxon>
        <taxon>Bacillus</taxon>
    </lineage>
</organism>
<dbReference type="InterPro" id="IPR050490">
    <property type="entry name" value="Bact_solute-bd_prot1"/>
</dbReference>
<feature type="signal peptide" evidence="2">
    <location>
        <begin position="1"/>
        <end position="21"/>
    </location>
</feature>
<dbReference type="RefSeq" id="WP_343798874.1">
    <property type="nucleotide sequence ID" value="NZ_BAAADJ010000021.1"/>
</dbReference>
<dbReference type="Proteomes" id="UP001500782">
    <property type="component" value="Unassembled WGS sequence"/>
</dbReference>
<keyword evidence="4" id="KW-1185">Reference proteome</keyword>
<evidence type="ECO:0000313" key="4">
    <source>
        <dbReference type="Proteomes" id="UP001500782"/>
    </source>
</evidence>
<dbReference type="PANTHER" id="PTHR43649:SF12">
    <property type="entry name" value="DIACETYLCHITOBIOSE BINDING PROTEIN DASA"/>
    <property type="match status" value="1"/>
</dbReference>
<accession>A0ABN0WA41</accession>
<evidence type="ECO:0000256" key="2">
    <source>
        <dbReference type="SAM" id="SignalP"/>
    </source>
</evidence>
<reference evidence="3 4" key="1">
    <citation type="journal article" date="2019" name="Int. J. Syst. Evol. Microbiol.">
        <title>The Global Catalogue of Microorganisms (GCM) 10K type strain sequencing project: providing services to taxonomists for standard genome sequencing and annotation.</title>
        <authorList>
            <consortium name="The Broad Institute Genomics Platform"/>
            <consortium name="The Broad Institute Genome Sequencing Center for Infectious Disease"/>
            <person name="Wu L."/>
            <person name="Ma J."/>
        </authorList>
    </citation>
    <scope>NUCLEOTIDE SEQUENCE [LARGE SCALE GENOMIC DNA]</scope>
    <source>
        <strain evidence="3 4">JCM 9731</strain>
    </source>
</reference>
<sequence length="438" mass="48423">MKIKGFLLVVMLMFASILVIACSSDSSDGDTTEKDTENESNENVTENESEKDPVELVMYSWRPEDREMYEEAIAAFNEQYPHINVVFQPYKSTEYNTILTNALVSGEGPDIIQLRPYSGAETIADNGYIMPLDDLPGIENINEQYLDAARGTDGKVYGVPLSLNSGVIWYNTKLFEENGIDIPTTWEEFLAACEELKQNDIIPIAQSGRAAYVLSLLHGVVAPTAYDGNEFVTDVLENGATLEDSRFVESVERMQELVPYFPENFIALEDNDAKTLFFTEQAAMYINGDYRLATFEETAPDLPIGVIPGLAAEKGEDPVVMTWVDGSYAAVQNTDHPEEAKLFMEFLASQEFGKIFSDGVNRLSAINGVEAEHPIVKQIAAASDKSATPYLMLVHFGEGEPTTKTVFENALQGMFLGEISIEDVIKQAQENADRAAAE</sequence>
<feature type="chain" id="PRO_5045042920" evidence="2">
    <location>
        <begin position="22"/>
        <end position="438"/>
    </location>
</feature>
<dbReference type="Pfam" id="PF01547">
    <property type="entry name" value="SBP_bac_1"/>
    <property type="match status" value="1"/>
</dbReference>
<proteinExistence type="predicted"/>
<gene>
    <name evidence="3" type="ORF">GCM10008967_21210</name>
</gene>
<evidence type="ECO:0000256" key="1">
    <source>
        <dbReference type="SAM" id="MobiDB-lite"/>
    </source>
</evidence>
<dbReference type="Gene3D" id="3.40.190.10">
    <property type="entry name" value="Periplasmic binding protein-like II"/>
    <property type="match status" value="2"/>
</dbReference>
<comment type="caution">
    <text evidence="3">The sequence shown here is derived from an EMBL/GenBank/DDBJ whole genome shotgun (WGS) entry which is preliminary data.</text>
</comment>
<feature type="compositionally biased region" description="Acidic residues" evidence="1">
    <location>
        <begin position="38"/>
        <end position="47"/>
    </location>
</feature>
<dbReference type="PROSITE" id="PS51257">
    <property type="entry name" value="PROKAR_LIPOPROTEIN"/>
    <property type="match status" value="1"/>
</dbReference>
<evidence type="ECO:0000313" key="3">
    <source>
        <dbReference type="EMBL" id="GAA0330471.1"/>
    </source>
</evidence>
<dbReference type="InterPro" id="IPR006059">
    <property type="entry name" value="SBP"/>
</dbReference>
<protein>
    <submittedName>
        <fullName evidence="3">Extracellular solute-binding protein</fullName>
    </submittedName>
</protein>
<dbReference type="PANTHER" id="PTHR43649">
    <property type="entry name" value="ARABINOSE-BINDING PROTEIN-RELATED"/>
    <property type="match status" value="1"/>
</dbReference>
<name>A0ABN0WA41_9BACI</name>
<feature type="region of interest" description="Disordered" evidence="1">
    <location>
        <begin position="25"/>
        <end position="52"/>
    </location>
</feature>
<dbReference type="SUPFAM" id="SSF53850">
    <property type="entry name" value="Periplasmic binding protein-like II"/>
    <property type="match status" value="1"/>
</dbReference>
<keyword evidence="2" id="KW-0732">Signal</keyword>
<dbReference type="EMBL" id="BAAADJ010000021">
    <property type="protein sequence ID" value="GAA0330471.1"/>
    <property type="molecule type" value="Genomic_DNA"/>
</dbReference>